<evidence type="ECO:0000313" key="2">
    <source>
        <dbReference type="EMBL" id="KAF3340673.1"/>
    </source>
</evidence>
<dbReference type="EMBL" id="SWLB01000002">
    <property type="protein sequence ID" value="KAF3340673.1"/>
    <property type="molecule type" value="Genomic_DNA"/>
</dbReference>
<dbReference type="Proteomes" id="UP000623129">
    <property type="component" value="Unassembled WGS sequence"/>
</dbReference>
<evidence type="ECO:0000313" key="3">
    <source>
        <dbReference type="Proteomes" id="UP000623129"/>
    </source>
</evidence>
<keyword evidence="3" id="KW-1185">Reference proteome</keyword>
<dbReference type="AlphaFoldDB" id="A0A833RTX5"/>
<keyword evidence="1" id="KW-0812">Transmembrane</keyword>
<feature type="transmembrane region" description="Helical" evidence="1">
    <location>
        <begin position="72"/>
        <end position="94"/>
    </location>
</feature>
<gene>
    <name evidence="2" type="ORF">FCM35_KLT09517</name>
</gene>
<keyword evidence="1" id="KW-0472">Membrane</keyword>
<sequence length="109" mass="12702">MADCSAEFRTDFLRVLQSRRKVVKDALFVEHGKPIEHPLYQKDPPLFYKWAMETCPRKEIEGFQEKLVEENLYLYLTTWCVSCWVLVLIILIILCSCTCTKEPVGCVAI</sequence>
<evidence type="ECO:0000256" key="1">
    <source>
        <dbReference type="SAM" id="Phobius"/>
    </source>
</evidence>
<protein>
    <submittedName>
        <fullName evidence="2">Uncharacterized protein</fullName>
    </submittedName>
</protein>
<dbReference type="PANTHER" id="PTHR47381">
    <property type="entry name" value="ALPHA/BETA-HYDROLASES SUPERFAMILY PROTEIN"/>
    <property type="match status" value="1"/>
</dbReference>
<name>A0A833RTX5_9POAL</name>
<organism evidence="2 3">
    <name type="scientific">Carex littledalei</name>
    <dbReference type="NCBI Taxonomy" id="544730"/>
    <lineage>
        <taxon>Eukaryota</taxon>
        <taxon>Viridiplantae</taxon>
        <taxon>Streptophyta</taxon>
        <taxon>Embryophyta</taxon>
        <taxon>Tracheophyta</taxon>
        <taxon>Spermatophyta</taxon>
        <taxon>Magnoliopsida</taxon>
        <taxon>Liliopsida</taxon>
        <taxon>Poales</taxon>
        <taxon>Cyperaceae</taxon>
        <taxon>Cyperoideae</taxon>
        <taxon>Cariceae</taxon>
        <taxon>Carex</taxon>
        <taxon>Carex subgen. Euthyceras</taxon>
    </lineage>
</organism>
<comment type="caution">
    <text evidence="2">The sequence shown here is derived from an EMBL/GenBank/DDBJ whole genome shotgun (WGS) entry which is preliminary data.</text>
</comment>
<dbReference type="PANTHER" id="PTHR47381:SF3">
    <property type="entry name" value="ALPHA_BETA-HYDROLASES SUPERFAMILY PROTEIN"/>
    <property type="match status" value="1"/>
</dbReference>
<reference evidence="2" key="1">
    <citation type="submission" date="2020-01" db="EMBL/GenBank/DDBJ databases">
        <title>Genome sequence of Kobresia littledalei, the first chromosome-level genome in the family Cyperaceae.</title>
        <authorList>
            <person name="Qu G."/>
        </authorList>
    </citation>
    <scope>NUCLEOTIDE SEQUENCE</scope>
    <source>
        <strain evidence="2">C.B.Clarke</strain>
        <tissue evidence="2">Leaf</tissue>
    </source>
</reference>
<keyword evidence="1" id="KW-1133">Transmembrane helix</keyword>
<proteinExistence type="predicted"/>
<accession>A0A833RTX5</accession>